<protein>
    <submittedName>
        <fullName evidence="1">Uncharacterized protein</fullName>
    </submittedName>
</protein>
<evidence type="ECO:0000313" key="1">
    <source>
        <dbReference type="EMBL" id="QNU65480.1"/>
    </source>
</evidence>
<dbReference type="Proteomes" id="UP000306409">
    <property type="component" value="Chromosome"/>
</dbReference>
<gene>
    <name evidence="1" type="ORF">EHE19_011115</name>
</gene>
<dbReference type="AlphaFoldDB" id="A0A4U7JI51"/>
<dbReference type="RefSeq" id="WP_137695873.1">
    <property type="nucleotide sequence ID" value="NZ_CP061336.1"/>
</dbReference>
<dbReference type="EMBL" id="CP061336">
    <property type="protein sequence ID" value="QNU65480.1"/>
    <property type="molecule type" value="Genomic_DNA"/>
</dbReference>
<dbReference type="KEGG" id="rher:EHE19_011115"/>
<keyword evidence="2" id="KW-1185">Reference proteome</keyword>
<proteinExistence type="predicted"/>
<sequence length="98" mass="11343">MEDKTFDLIEKIYSELLQFRKETTTRFDKLESAQQDVVQRLSKLEAKVEHGIEDKLQILGEQGSATTTKLDEHSLQLTNLNNKMDYLALSVNSQDKRL</sequence>
<dbReference type="OrthoDB" id="1707934at2"/>
<accession>A0A4U7JI51</accession>
<reference evidence="1 2" key="1">
    <citation type="submission" date="2020-09" db="EMBL/GenBank/DDBJ databases">
        <title>Characterization and genome sequencing of Ruminiclostridium sp. nov. MA18.</title>
        <authorList>
            <person name="Rettenmaier R."/>
            <person name="Kowollik M.-L."/>
            <person name="Liebl W."/>
            <person name="Zverlov V."/>
        </authorList>
    </citation>
    <scope>NUCLEOTIDE SEQUENCE [LARGE SCALE GENOMIC DNA]</scope>
    <source>
        <strain evidence="1 2">MA18</strain>
    </source>
</reference>
<evidence type="ECO:0000313" key="2">
    <source>
        <dbReference type="Proteomes" id="UP000306409"/>
    </source>
</evidence>
<name>A0A4U7JI51_9FIRM</name>
<organism evidence="1 2">
    <name type="scientific">Ruminiclostridium herbifermentans</name>
    <dbReference type="NCBI Taxonomy" id="2488810"/>
    <lineage>
        <taxon>Bacteria</taxon>
        <taxon>Bacillati</taxon>
        <taxon>Bacillota</taxon>
        <taxon>Clostridia</taxon>
        <taxon>Eubacteriales</taxon>
        <taxon>Oscillospiraceae</taxon>
        <taxon>Ruminiclostridium</taxon>
    </lineage>
</organism>